<dbReference type="PANTHER" id="PTHR30136">
    <property type="entry name" value="HELIX-TURN-HELIX TRANSCRIPTIONAL REGULATOR, ICLR FAMILY"/>
    <property type="match status" value="1"/>
</dbReference>
<name>A0ABY4YHJ5_9MICO</name>
<keyword evidence="2" id="KW-0238">DNA-binding</keyword>
<sequence length="274" mass="30181">MAGLSTVLKLGPLLDLFTLERHTWGVSEVAEALSMPRSSAHALLISLVEIGLLQTRGRGRYSIGWRVLELGEVLRSRTDLRTLSAQVLEDLVREHGETTHLAVMDRKTVLYVDKVRGTHNIVVQGARIGSRLEPHCTAVGKVLMANIDRSRVVEHYANRELQRYTSTTITDLPSLLAELDEVKKSGVAFDRGEQLEEIHCVAVPVRDEMGAVVAALSISVPVNRFAVRQADLIQAARGAATEIQRRITHALDQPADAVSGTPDVRELRPIQPRS</sequence>
<organism evidence="7 8">
    <name type="scientific">Ornithinimicrobium cryptoxanthini</name>
    <dbReference type="NCBI Taxonomy" id="2934161"/>
    <lineage>
        <taxon>Bacteria</taxon>
        <taxon>Bacillati</taxon>
        <taxon>Actinomycetota</taxon>
        <taxon>Actinomycetes</taxon>
        <taxon>Micrococcales</taxon>
        <taxon>Ornithinimicrobiaceae</taxon>
        <taxon>Ornithinimicrobium</taxon>
    </lineage>
</organism>
<dbReference type="SUPFAM" id="SSF55781">
    <property type="entry name" value="GAF domain-like"/>
    <property type="match status" value="1"/>
</dbReference>
<dbReference type="InterPro" id="IPR036390">
    <property type="entry name" value="WH_DNA-bd_sf"/>
</dbReference>
<dbReference type="PANTHER" id="PTHR30136:SF35">
    <property type="entry name" value="HTH-TYPE TRANSCRIPTIONAL REGULATOR RV1719"/>
    <property type="match status" value="1"/>
</dbReference>
<evidence type="ECO:0000256" key="4">
    <source>
        <dbReference type="SAM" id="MobiDB-lite"/>
    </source>
</evidence>
<keyword evidence="8" id="KW-1185">Reference proteome</keyword>
<dbReference type="PROSITE" id="PS51077">
    <property type="entry name" value="HTH_ICLR"/>
    <property type="match status" value="1"/>
</dbReference>
<feature type="domain" description="IclR-ED" evidence="6">
    <location>
        <begin position="66"/>
        <end position="253"/>
    </location>
</feature>
<proteinExistence type="predicted"/>
<evidence type="ECO:0000259" key="6">
    <source>
        <dbReference type="PROSITE" id="PS51078"/>
    </source>
</evidence>
<dbReference type="Gene3D" id="3.30.450.40">
    <property type="match status" value="1"/>
</dbReference>
<dbReference type="EMBL" id="CP099490">
    <property type="protein sequence ID" value="USQ75996.1"/>
    <property type="molecule type" value="Genomic_DNA"/>
</dbReference>
<feature type="domain" description="HTH iclR-type" evidence="5">
    <location>
        <begin position="4"/>
        <end position="65"/>
    </location>
</feature>
<evidence type="ECO:0000256" key="2">
    <source>
        <dbReference type="ARBA" id="ARBA00023125"/>
    </source>
</evidence>
<dbReference type="InterPro" id="IPR050707">
    <property type="entry name" value="HTH_MetabolicPath_Reg"/>
</dbReference>
<dbReference type="InterPro" id="IPR029016">
    <property type="entry name" value="GAF-like_dom_sf"/>
</dbReference>
<keyword evidence="3" id="KW-0804">Transcription</keyword>
<accession>A0ABY4YHJ5</accession>
<evidence type="ECO:0000259" key="5">
    <source>
        <dbReference type="PROSITE" id="PS51077"/>
    </source>
</evidence>
<dbReference type="InterPro" id="IPR036388">
    <property type="entry name" value="WH-like_DNA-bd_sf"/>
</dbReference>
<dbReference type="SMART" id="SM00346">
    <property type="entry name" value="HTH_ICLR"/>
    <property type="match status" value="1"/>
</dbReference>
<dbReference type="Pfam" id="PF01614">
    <property type="entry name" value="IclR_C"/>
    <property type="match status" value="1"/>
</dbReference>
<reference evidence="7" key="1">
    <citation type="submission" date="2022-06" db="EMBL/GenBank/DDBJ databases">
        <title>Ornithinimicrobium JY.X270.</title>
        <authorList>
            <person name="Huang Y."/>
        </authorList>
    </citation>
    <scope>NUCLEOTIDE SEQUENCE</scope>
    <source>
        <strain evidence="7">JY.X270</strain>
    </source>
</reference>
<dbReference type="Proteomes" id="UP001056535">
    <property type="component" value="Chromosome"/>
</dbReference>
<feature type="region of interest" description="Disordered" evidence="4">
    <location>
        <begin position="255"/>
        <end position="274"/>
    </location>
</feature>
<dbReference type="SUPFAM" id="SSF46785">
    <property type="entry name" value="Winged helix' DNA-binding domain"/>
    <property type="match status" value="1"/>
</dbReference>
<protein>
    <submittedName>
        <fullName evidence="7">IclR family transcriptional regulator</fullName>
    </submittedName>
</protein>
<dbReference type="RefSeq" id="WP_252620602.1">
    <property type="nucleotide sequence ID" value="NZ_CP099490.1"/>
</dbReference>
<keyword evidence="1" id="KW-0805">Transcription regulation</keyword>
<evidence type="ECO:0000313" key="7">
    <source>
        <dbReference type="EMBL" id="USQ75996.1"/>
    </source>
</evidence>
<dbReference type="InterPro" id="IPR005471">
    <property type="entry name" value="Tscrpt_reg_IclR_N"/>
</dbReference>
<dbReference type="Pfam" id="PF09339">
    <property type="entry name" value="HTH_IclR"/>
    <property type="match status" value="1"/>
</dbReference>
<evidence type="ECO:0000256" key="1">
    <source>
        <dbReference type="ARBA" id="ARBA00023015"/>
    </source>
</evidence>
<dbReference type="PROSITE" id="PS51078">
    <property type="entry name" value="ICLR_ED"/>
    <property type="match status" value="1"/>
</dbReference>
<dbReference type="Gene3D" id="1.10.10.10">
    <property type="entry name" value="Winged helix-like DNA-binding domain superfamily/Winged helix DNA-binding domain"/>
    <property type="match status" value="1"/>
</dbReference>
<gene>
    <name evidence="7" type="ORF">NF557_15580</name>
</gene>
<dbReference type="InterPro" id="IPR014757">
    <property type="entry name" value="Tscrpt_reg_IclR_C"/>
</dbReference>
<evidence type="ECO:0000256" key="3">
    <source>
        <dbReference type="ARBA" id="ARBA00023163"/>
    </source>
</evidence>
<evidence type="ECO:0000313" key="8">
    <source>
        <dbReference type="Proteomes" id="UP001056535"/>
    </source>
</evidence>